<feature type="signal peptide" evidence="2">
    <location>
        <begin position="1"/>
        <end position="25"/>
    </location>
</feature>
<dbReference type="SUPFAM" id="SSF50993">
    <property type="entry name" value="Peptidase/esterase 'gauge' domain"/>
    <property type="match status" value="1"/>
</dbReference>
<organism evidence="4 5">
    <name type="scientific">Chitinimonas lacunae</name>
    <dbReference type="NCBI Taxonomy" id="1963018"/>
    <lineage>
        <taxon>Bacteria</taxon>
        <taxon>Pseudomonadati</taxon>
        <taxon>Pseudomonadota</taxon>
        <taxon>Betaproteobacteria</taxon>
        <taxon>Neisseriales</taxon>
        <taxon>Chitinibacteraceae</taxon>
        <taxon>Chitinimonas</taxon>
    </lineage>
</organism>
<comment type="caution">
    <text evidence="4">The sequence shown here is derived from an EMBL/GenBank/DDBJ whole genome shotgun (WGS) entry which is preliminary data.</text>
</comment>
<dbReference type="SUPFAM" id="SSF53474">
    <property type="entry name" value="alpha/beta-Hydrolases"/>
    <property type="match status" value="1"/>
</dbReference>
<keyword evidence="2" id="KW-0732">Signal</keyword>
<dbReference type="Pfam" id="PF00326">
    <property type="entry name" value="Peptidase_S9"/>
    <property type="match status" value="1"/>
</dbReference>
<evidence type="ECO:0000256" key="1">
    <source>
        <dbReference type="ARBA" id="ARBA00022801"/>
    </source>
</evidence>
<keyword evidence="5" id="KW-1185">Reference proteome</keyword>
<accession>A0ABV8MSM6</accession>
<keyword evidence="1" id="KW-0378">Hydrolase</keyword>
<dbReference type="InterPro" id="IPR001375">
    <property type="entry name" value="Peptidase_S9_cat"/>
</dbReference>
<reference evidence="5" key="1">
    <citation type="journal article" date="2019" name="Int. J. Syst. Evol. Microbiol.">
        <title>The Global Catalogue of Microorganisms (GCM) 10K type strain sequencing project: providing services to taxonomists for standard genome sequencing and annotation.</title>
        <authorList>
            <consortium name="The Broad Institute Genomics Platform"/>
            <consortium name="The Broad Institute Genome Sequencing Center for Infectious Disease"/>
            <person name="Wu L."/>
            <person name="Ma J."/>
        </authorList>
    </citation>
    <scope>NUCLEOTIDE SEQUENCE [LARGE SCALE GENOMIC DNA]</scope>
    <source>
        <strain evidence="5">LMG 29894</strain>
    </source>
</reference>
<dbReference type="InterPro" id="IPR011042">
    <property type="entry name" value="6-blade_b-propeller_TolB-like"/>
</dbReference>
<feature type="chain" id="PRO_5045062324" evidence="2">
    <location>
        <begin position="26"/>
        <end position="681"/>
    </location>
</feature>
<protein>
    <submittedName>
        <fullName evidence="4">Prolyl oligopeptidase family serine peptidase</fullName>
    </submittedName>
</protein>
<sequence length="681" mass="76358">MKQSALTRVTLAALLALTAPVSVLAAEPAPAVSIEALFKKAAYGSAVLSPNGKKLAVLVPRNDRLALSVIDLDKKQGKLVAYNVDWDVVNPFWVNNDRLVFSISDRKVVMAENAGGGLYAVNADGTQFRELAQTAKQQFASGARVYRHMGLIGGTDFVSDDILVSYNERDGDPDMPGADVYRLNTKTGRKNILTFDTPGRVHNWVLDHNLVARFAVSMRADKTAGKMKYHVFYREDAKTPWRQLHEFFWDEPGFFPVGMDFDNKTTYMVGRGDKDKMALYTWDFDKNQPKELVLAHPEVDIGEFFGGGDAGLIFDYHRKKIVGLRVEGLKDEVYYFDDDYANLQGSLDAHFKTTFNGLQWRGDTVLVASRSETDPGRYSLYHTKTKQLEPLFEVKPEIDPSKMSSTQVIKYKARDGMEIPAYLTLPKGKVAKDLPLVAYVHGGPHARDQWGFDPNVQLLASRGYAVLQPQFRLSTGFGWKLFRAGWKQWGMSMQDDVTDGVMELVKQGTVDKNRICIMGASYGGYATMYGLIKDPDLYQCGVNFVGVTDPKMFFTVTWSDVSGSMFSKYVLKATHGDPEKDHEYFKKASAIENADKIKAPVLMAYGSEDIRVPIIHGEKMRDRLLKQGNKVQWMVFVGEGHGWAKEENNIIFGRAVEQFMDSYIGEGSRKKSAEAKVAEKQ</sequence>
<dbReference type="RefSeq" id="WP_378166569.1">
    <property type="nucleotide sequence ID" value="NZ_JBHSBU010000001.1"/>
</dbReference>
<evidence type="ECO:0000259" key="3">
    <source>
        <dbReference type="Pfam" id="PF00326"/>
    </source>
</evidence>
<dbReference type="Proteomes" id="UP001595791">
    <property type="component" value="Unassembled WGS sequence"/>
</dbReference>
<name>A0ABV8MSM6_9NEIS</name>
<evidence type="ECO:0000313" key="4">
    <source>
        <dbReference type="EMBL" id="MFC4161059.1"/>
    </source>
</evidence>
<proteinExistence type="predicted"/>
<gene>
    <name evidence="4" type="ORF">ACFOW7_17115</name>
</gene>
<feature type="domain" description="Peptidase S9 prolyl oligopeptidase catalytic" evidence="3">
    <location>
        <begin position="450"/>
        <end position="665"/>
    </location>
</feature>
<evidence type="ECO:0000256" key="2">
    <source>
        <dbReference type="SAM" id="SignalP"/>
    </source>
</evidence>
<evidence type="ECO:0000313" key="5">
    <source>
        <dbReference type="Proteomes" id="UP001595791"/>
    </source>
</evidence>
<dbReference type="EMBL" id="JBHSBU010000001">
    <property type="protein sequence ID" value="MFC4161059.1"/>
    <property type="molecule type" value="Genomic_DNA"/>
</dbReference>
<dbReference type="PANTHER" id="PTHR42776:SF27">
    <property type="entry name" value="DIPEPTIDYL PEPTIDASE FAMILY MEMBER 6"/>
    <property type="match status" value="1"/>
</dbReference>
<dbReference type="Gene3D" id="3.40.50.1820">
    <property type="entry name" value="alpha/beta hydrolase"/>
    <property type="match status" value="1"/>
</dbReference>
<dbReference type="Gene3D" id="2.120.10.30">
    <property type="entry name" value="TolB, C-terminal domain"/>
    <property type="match status" value="1"/>
</dbReference>
<dbReference type="PANTHER" id="PTHR42776">
    <property type="entry name" value="SERINE PEPTIDASE S9 FAMILY MEMBER"/>
    <property type="match status" value="1"/>
</dbReference>
<dbReference type="InterPro" id="IPR029058">
    <property type="entry name" value="AB_hydrolase_fold"/>
</dbReference>